<dbReference type="Gene3D" id="1.10.530.10">
    <property type="match status" value="1"/>
</dbReference>
<dbReference type="Pfam" id="PF01464">
    <property type="entry name" value="SLT"/>
    <property type="match status" value="1"/>
</dbReference>
<dbReference type="AlphaFoldDB" id="B1ZVI9"/>
<dbReference type="Proteomes" id="UP000007013">
    <property type="component" value="Chromosome"/>
</dbReference>
<dbReference type="InterPro" id="IPR023346">
    <property type="entry name" value="Lysozyme-like_dom_sf"/>
</dbReference>
<evidence type="ECO:0000313" key="6">
    <source>
        <dbReference type="Proteomes" id="UP000007013"/>
    </source>
</evidence>
<gene>
    <name evidence="5" type="ordered locus">Oter_0798</name>
</gene>
<reference evidence="5 6" key="1">
    <citation type="journal article" date="2011" name="J. Bacteriol.">
        <title>Genome sequence of the verrucomicrobium Opitutus terrae PB90-1, an abundant inhabitant of rice paddy soil ecosystems.</title>
        <authorList>
            <person name="van Passel M.W."/>
            <person name="Kant R."/>
            <person name="Palva A."/>
            <person name="Copeland A."/>
            <person name="Lucas S."/>
            <person name="Lapidus A."/>
            <person name="Glavina del Rio T."/>
            <person name="Pitluck S."/>
            <person name="Goltsman E."/>
            <person name="Clum A."/>
            <person name="Sun H."/>
            <person name="Schmutz J."/>
            <person name="Larimer F.W."/>
            <person name="Land M.L."/>
            <person name="Hauser L."/>
            <person name="Kyrpides N."/>
            <person name="Mikhailova N."/>
            <person name="Richardson P.P."/>
            <person name="Janssen P.H."/>
            <person name="de Vos W.M."/>
            <person name="Smidt H."/>
        </authorList>
    </citation>
    <scope>NUCLEOTIDE SEQUENCE [LARGE SCALE GENOMIC DNA]</scope>
    <source>
        <strain evidence="6">DSM 11246 / JCM 15787 / PB90-1</strain>
    </source>
</reference>
<feature type="chain" id="PRO_5002774620" evidence="3">
    <location>
        <begin position="40"/>
        <end position="351"/>
    </location>
</feature>
<dbReference type="CDD" id="cd16894">
    <property type="entry name" value="MltD-like"/>
    <property type="match status" value="1"/>
</dbReference>
<evidence type="ECO:0000259" key="4">
    <source>
        <dbReference type="Pfam" id="PF01464"/>
    </source>
</evidence>
<dbReference type="GO" id="GO:0008933">
    <property type="term" value="F:peptidoglycan lytic transglycosylase activity"/>
    <property type="evidence" value="ECO:0007669"/>
    <property type="project" value="InterPro"/>
</dbReference>
<dbReference type="eggNOG" id="COG0741">
    <property type="taxonomic scope" value="Bacteria"/>
</dbReference>
<keyword evidence="3" id="KW-0732">Signal</keyword>
<name>B1ZVI9_OPITP</name>
<feature type="signal peptide" evidence="3">
    <location>
        <begin position="1"/>
        <end position="39"/>
    </location>
</feature>
<evidence type="ECO:0000313" key="5">
    <source>
        <dbReference type="EMBL" id="ACB74086.1"/>
    </source>
</evidence>
<dbReference type="PANTHER" id="PTHR37423">
    <property type="entry name" value="SOLUBLE LYTIC MUREIN TRANSGLYCOSYLASE-RELATED"/>
    <property type="match status" value="1"/>
</dbReference>
<evidence type="ECO:0000256" key="3">
    <source>
        <dbReference type="SAM" id="SignalP"/>
    </source>
</evidence>
<sequence length="351" mass="38289">MSVLAAPIPQRCSARARPKSRRIARTLAAWLLLTGFAVAAESAPKKANNEEPPSTDQLYELGKSLFEQYAPAEIKEEYEFPSKEQWDQFAARLQQGLEQDDLSLLAQYEPEARSALTALRAFPGYEDYADWLEERLDYIEAAKTATSAEAVKPTPAPSPSTPVPAPTAPAPRATKPASLPYYDLWLQRVQSRPVPERAGKLMPLLRDAFAEEGVPPEIAWLAEAESTLNPSARSPAGAKGLFQLMPETARNLGLSTFIPDERGDPEKSARAAAKYLRELHGKFGSWPLAFAAYNGGEGRVRRLLKQKDASTFAEIASALPSETRMYVPKVCATIAVRSGVAPGELAPPRAS</sequence>
<dbReference type="PROSITE" id="PS00922">
    <property type="entry name" value="TRANSGLYCOSYLASE"/>
    <property type="match status" value="1"/>
</dbReference>
<dbReference type="SUPFAM" id="SSF53955">
    <property type="entry name" value="Lysozyme-like"/>
    <property type="match status" value="1"/>
</dbReference>
<dbReference type="GO" id="GO:0000270">
    <property type="term" value="P:peptidoglycan metabolic process"/>
    <property type="evidence" value="ECO:0007669"/>
    <property type="project" value="InterPro"/>
</dbReference>
<dbReference type="PANTHER" id="PTHR37423:SF2">
    <property type="entry name" value="MEMBRANE-BOUND LYTIC MUREIN TRANSGLYCOSYLASE C"/>
    <property type="match status" value="1"/>
</dbReference>
<dbReference type="InterPro" id="IPR008258">
    <property type="entry name" value="Transglycosylase_SLT_dom_1"/>
</dbReference>
<feature type="region of interest" description="Disordered" evidence="2">
    <location>
        <begin position="146"/>
        <end position="173"/>
    </location>
</feature>
<accession>B1ZVI9</accession>
<keyword evidence="6" id="KW-1185">Reference proteome</keyword>
<dbReference type="RefSeq" id="WP_012373624.1">
    <property type="nucleotide sequence ID" value="NC_010571.1"/>
</dbReference>
<evidence type="ECO:0000256" key="2">
    <source>
        <dbReference type="SAM" id="MobiDB-lite"/>
    </source>
</evidence>
<protein>
    <submittedName>
        <fullName evidence="5">Lytic transglycosylase catalytic</fullName>
    </submittedName>
</protein>
<dbReference type="GO" id="GO:0016020">
    <property type="term" value="C:membrane"/>
    <property type="evidence" value="ECO:0007669"/>
    <property type="project" value="InterPro"/>
</dbReference>
<feature type="domain" description="Transglycosylase SLT" evidence="4">
    <location>
        <begin position="212"/>
        <end position="312"/>
    </location>
</feature>
<proteinExistence type="inferred from homology"/>
<dbReference type="STRING" id="452637.Oter_0798"/>
<dbReference type="EMBL" id="CP001032">
    <property type="protein sequence ID" value="ACB74086.1"/>
    <property type="molecule type" value="Genomic_DNA"/>
</dbReference>
<dbReference type="CAZy" id="GH23">
    <property type="family name" value="Glycoside Hydrolase Family 23"/>
</dbReference>
<dbReference type="KEGG" id="ote:Oter_0798"/>
<dbReference type="OrthoDB" id="9815002at2"/>
<comment type="similarity">
    <text evidence="1">Belongs to the transglycosylase Slt family.</text>
</comment>
<feature type="compositionally biased region" description="Pro residues" evidence="2">
    <location>
        <begin position="154"/>
        <end position="169"/>
    </location>
</feature>
<dbReference type="HOGENOM" id="CLU_789505_0_0_0"/>
<evidence type="ECO:0000256" key="1">
    <source>
        <dbReference type="ARBA" id="ARBA00007734"/>
    </source>
</evidence>
<dbReference type="InterPro" id="IPR000189">
    <property type="entry name" value="Transglyc_AS"/>
</dbReference>
<organism evidence="5 6">
    <name type="scientific">Opitutus terrae (strain DSM 11246 / JCM 15787 / PB90-1)</name>
    <dbReference type="NCBI Taxonomy" id="452637"/>
    <lineage>
        <taxon>Bacteria</taxon>
        <taxon>Pseudomonadati</taxon>
        <taxon>Verrucomicrobiota</taxon>
        <taxon>Opitutia</taxon>
        <taxon>Opitutales</taxon>
        <taxon>Opitutaceae</taxon>
        <taxon>Opitutus</taxon>
    </lineage>
</organism>